<feature type="transmembrane region" description="Helical" evidence="1">
    <location>
        <begin position="98"/>
        <end position="120"/>
    </location>
</feature>
<accession>A0A1S7ULF1</accession>
<dbReference type="Proteomes" id="UP000054516">
    <property type="component" value="Unassembled WGS sequence"/>
</dbReference>
<keyword evidence="3" id="KW-1185">Reference proteome</keyword>
<keyword evidence="1" id="KW-0472">Membrane</keyword>
<dbReference type="AlphaFoldDB" id="A0A1S7ULF1"/>
<gene>
    <name evidence="2" type="ORF">SAMD00023353_0600700</name>
</gene>
<organism evidence="2">
    <name type="scientific">Rosellinia necatrix</name>
    <name type="common">White root-rot fungus</name>
    <dbReference type="NCBI Taxonomy" id="77044"/>
    <lineage>
        <taxon>Eukaryota</taxon>
        <taxon>Fungi</taxon>
        <taxon>Dikarya</taxon>
        <taxon>Ascomycota</taxon>
        <taxon>Pezizomycotina</taxon>
        <taxon>Sordariomycetes</taxon>
        <taxon>Xylariomycetidae</taxon>
        <taxon>Xylariales</taxon>
        <taxon>Xylariaceae</taxon>
        <taxon>Rosellinia</taxon>
    </lineage>
</organism>
<proteinExistence type="predicted"/>
<evidence type="ECO:0000313" key="2">
    <source>
        <dbReference type="EMBL" id="GAP84144.1"/>
    </source>
</evidence>
<name>A0A1S7ULF1_ROSNE</name>
<evidence type="ECO:0000313" key="3">
    <source>
        <dbReference type="Proteomes" id="UP000054516"/>
    </source>
</evidence>
<keyword evidence="1" id="KW-1133">Transmembrane helix</keyword>
<reference evidence="2" key="1">
    <citation type="submission" date="2016-03" db="EMBL/GenBank/DDBJ databases">
        <title>Draft genome sequence of Rosellinia necatrix.</title>
        <authorList>
            <person name="Kanematsu S."/>
        </authorList>
    </citation>
    <scope>NUCLEOTIDE SEQUENCE [LARGE SCALE GENOMIC DNA]</scope>
    <source>
        <strain evidence="2">W97</strain>
    </source>
</reference>
<dbReference type="OrthoDB" id="5231661at2759"/>
<protein>
    <submittedName>
        <fullName evidence="2">Putative cutinase transcription factor 1 protein</fullName>
    </submittedName>
</protein>
<evidence type="ECO:0000256" key="1">
    <source>
        <dbReference type="SAM" id="Phobius"/>
    </source>
</evidence>
<keyword evidence="1" id="KW-0812">Transmembrane</keyword>
<dbReference type="EMBL" id="DF977451">
    <property type="protein sequence ID" value="GAP84144.1"/>
    <property type="molecule type" value="Genomic_DNA"/>
</dbReference>
<sequence>MKGAPLLGISRLAFDLSRKVNMRAIGGNSTASVNYAPDASFVFPSSTSIFIRRYGTADAGKNELTLRPKSSSRNTSTSSEDNFKVSFRDLGMNRITKFVVYAIVGVLGTMETIFWCKVLWRWWTGDQEKDEGTK</sequence>